<keyword evidence="4" id="KW-1185">Reference proteome</keyword>
<dbReference type="AlphaFoldDB" id="A0A6L7GEM1"/>
<dbReference type="EMBL" id="WTYU01000001">
    <property type="protein sequence ID" value="MXP14542.1"/>
    <property type="molecule type" value="Genomic_DNA"/>
</dbReference>
<reference evidence="3 4" key="1">
    <citation type="submission" date="2019-12" db="EMBL/GenBank/DDBJ databases">
        <title>Genomic-based taxomic classification of the family Erythrobacteraceae.</title>
        <authorList>
            <person name="Xu L."/>
        </authorList>
    </citation>
    <scope>NUCLEOTIDE SEQUENCE [LARGE SCALE GENOMIC DNA]</scope>
    <source>
        <strain evidence="3 4">KCTC 52259</strain>
    </source>
</reference>
<gene>
    <name evidence="3" type="ORF">GRI44_07245</name>
</gene>
<dbReference type="OrthoDB" id="9785974at2"/>
<feature type="chain" id="PRO_5026695493" description="LysR substrate-binding domain-containing protein" evidence="1">
    <location>
        <begin position="21"/>
        <end position="74"/>
    </location>
</feature>
<dbReference type="Pfam" id="PF03466">
    <property type="entry name" value="LysR_substrate"/>
    <property type="match status" value="1"/>
</dbReference>
<name>A0A6L7GEM1_9SPHN</name>
<evidence type="ECO:0000256" key="1">
    <source>
        <dbReference type="SAM" id="SignalP"/>
    </source>
</evidence>
<dbReference type="Proteomes" id="UP000473531">
    <property type="component" value="Unassembled WGS sequence"/>
</dbReference>
<evidence type="ECO:0000313" key="3">
    <source>
        <dbReference type="EMBL" id="MXP14542.1"/>
    </source>
</evidence>
<keyword evidence="1" id="KW-0732">Signal</keyword>
<dbReference type="SUPFAM" id="SSF53850">
    <property type="entry name" value="Periplasmic binding protein-like II"/>
    <property type="match status" value="1"/>
</dbReference>
<sequence>MVSVACSGSFAMLLYPSLLAWMAGAPEISALLTAAPEESIVSAVLAGTYDVGIVGDAPRHPRLAASTWARNLST</sequence>
<feature type="domain" description="LysR substrate-binding" evidence="2">
    <location>
        <begin position="2"/>
        <end position="69"/>
    </location>
</feature>
<evidence type="ECO:0000313" key="4">
    <source>
        <dbReference type="Proteomes" id="UP000473531"/>
    </source>
</evidence>
<feature type="signal peptide" evidence="1">
    <location>
        <begin position="1"/>
        <end position="20"/>
    </location>
</feature>
<comment type="caution">
    <text evidence="3">The sequence shown here is derived from an EMBL/GenBank/DDBJ whole genome shotgun (WGS) entry which is preliminary data.</text>
</comment>
<accession>A0A6L7GEM1</accession>
<dbReference type="Gene3D" id="3.40.190.10">
    <property type="entry name" value="Periplasmic binding protein-like II"/>
    <property type="match status" value="1"/>
</dbReference>
<proteinExistence type="predicted"/>
<dbReference type="InterPro" id="IPR005119">
    <property type="entry name" value="LysR_subst-bd"/>
</dbReference>
<protein>
    <recommendedName>
        <fullName evidence="2">LysR substrate-binding domain-containing protein</fullName>
    </recommendedName>
</protein>
<organism evidence="3 4">
    <name type="scientific">Allopontixanthobacter confluentis</name>
    <dbReference type="NCBI Taxonomy" id="1849021"/>
    <lineage>
        <taxon>Bacteria</taxon>
        <taxon>Pseudomonadati</taxon>
        <taxon>Pseudomonadota</taxon>
        <taxon>Alphaproteobacteria</taxon>
        <taxon>Sphingomonadales</taxon>
        <taxon>Erythrobacteraceae</taxon>
        <taxon>Allopontixanthobacter</taxon>
    </lineage>
</organism>
<evidence type="ECO:0000259" key="2">
    <source>
        <dbReference type="Pfam" id="PF03466"/>
    </source>
</evidence>